<dbReference type="Pfam" id="PF00535">
    <property type="entry name" value="Glycos_transf_2"/>
    <property type="match status" value="1"/>
</dbReference>
<dbReference type="OrthoDB" id="5443808at2"/>
<comment type="caution">
    <text evidence="5">The sequence shown here is derived from an EMBL/GenBank/DDBJ whole genome shotgun (WGS) entry which is preliminary data.</text>
</comment>
<dbReference type="Gene3D" id="3.90.550.10">
    <property type="entry name" value="Spore Coat Polysaccharide Biosynthesis Protein SpsA, Chain A"/>
    <property type="match status" value="1"/>
</dbReference>
<dbReference type="CDD" id="cd00761">
    <property type="entry name" value="Glyco_tranf_GTA_type"/>
    <property type="match status" value="1"/>
</dbReference>
<proteinExistence type="inferred from homology"/>
<dbReference type="Proteomes" id="UP000276223">
    <property type="component" value="Unassembled WGS sequence"/>
</dbReference>
<dbReference type="InterPro" id="IPR029044">
    <property type="entry name" value="Nucleotide-diphossugar_trans"/>
</dbReference>
<dbReference type="AlphaFoldDB" id="A0A3N1UQE3"/>
<evidence type="ECO:0000313" key="5">
    <source>
        <dbReference type="EMBL" id="ROQ90767.1"/>
    </source>
</evidence>
<protein>
    <recommendedName>
        <fullName evidence="4">Glycosyltransferase 2-like domain-containing protein</fullName>
    </recommendedName>
</protein>
<dbReference type="InterPro" id="IPR001173">
    <property type="entry name" value="Glyco_trans_2-like"/>
</dbReference>
<keyword evidence="3" id="KW-0808">Transferase</keyword>
<gene>
    <name evidence="5" type="ORF">EDC27_2658</name>
</gene>
<evidence type="ECO:0000256" key="3">
    <source>
        <dbReference type="ARBA" id="ARBA00022679"/>
    </source>
</evidence>
<dbReference type="PANTHER" id="PTHR43179">
    <property type="entry name" value="RHAMNOSYLTRANSFERASE WBBL"/>
    <property type="match status" value="1"/>
</dbReference>
<keyword evidence="6" id="KW-1185">Reference proteome</keyword>
<sequence>MVRSLLHFWKNLPASVRHLLLVGASGRYHLSRIAAEAVRKLTEEGEPQRIRILISLCSQILLAVWEEDPLDVTAAKQLWRWHSRFPFLTEDTAALVDAVCKESASAVRHRDNHISSTEQDAIAQSHKFPQPGTPFSCRTFYWKAMVEGKYEEARTVLESACWPQPLDRLRQRYLAFIDLAQGGQDRWEKIHARPGAWLSDADRCLQLGNLALARGDRRKALALWRNCLNLRPWLTHVILRSYDTVNNLDRVQRPLKGRVSICLYTFNKARDLNECLAALAESHLGEAKIFVLINGSTDATRHIVQTWQDRLGTDRLKKIDLPINVGAPAARNWLMHDQHVREADWIAYLDDDALVPADWMEALESAVERYPGGGVWGCRVMDAWAASTIQAVDYHLLPPFQAVAAQNTAPFFISMLHYETFDQEQFNYMRPCVHVTGCCHLFSTKTLLSSGDFDLRFSPSQFDDLEHDFRLAFHNKPAIYQGHLAVRHMNRTAKRTRIHTGERGSAGANLYKLHHKYSKNEYRKLIAWNMDLIEQDIFQKLEEMEHDGMGQTRRGTL</sequence>
<organism evidence="5 6">
    <name type="scientific">Desulfosoma caldarium</name>
    <dbReference type="NCBI Taxonomy" id="610254"/>
    <lineage>
        <taxon>Bacteria</taxon>
        <taxon>Pseudomonadati</taxon>
        <taxon>Thermodesulfobacteriota</taxon>
        <taxon>Syntrophobacteria</taxon>
        <taxon>Syntrophobacterales</taxon>
        <taxon>Syntrophobacteraceae</taxon>
        <taxon>Desulfosoma</taxon>
    </lineage>
</organism>
<evidence type="ECO:0000259" key="4">
    <source>
        <dbReference type="Pfam" id="PF00535"/>
    </source>
</evidence>
<comment type="similarity">
    <text evidence="1">Belongs to the glycosyltransferase 2 family.</text>
</comment>
<keyword evidence="2" id="KW-0328">Glycosyltransferase</keyword>
<evidence type="ECO:0000313" key="6">
    <source>
        <dbReference type="Proteomes" id="UP000276223"/>
    </source>
</evidence>
<dbReference type="SUPFAM" id="SSF53448">
    <property type="entry name" value="Nucleotide-diphospho-sugar transferases"/>
    <property type="match status" value="1"/>
</dbReference>
<dbReference type="RefSeq" id="WP_123291111.1">
    <property type="nucleotide sequence ID" value="NZ_RJVA01000014.1"/>
</dbReference>
<reference evidence="5 6" key="1">
    <citation type="submission" date="2018-11" db="EMBL/GenBank/DDBJ databases">
        <title>Genomic Encyclopedia of Type Strains, Phase IV (KMG-IV): sequencing the most valuable type-strain genomes for metagenomic binning, comparative biology and taxonomic classification.</title>
        <authorList>
            <person name="Goeker M."/>
        </authorList>
    </citation>
    <scope>NUCLEOTIDE SEQUENCE [LARGE SCALE GENOMIC DNA]</scope>
    <source>
        <strain evidence="5 6">DSM 22027</strain>
    </source>
</reference>
<accession>A0A3N1UQE3</accession>
<dbReference type="GO" id="GO:0016757">
    <property type="term" value="F:glycosyltransferase activity"/>
    <property type="evidence" value="ECO:0007669"/>
    <property type="project" value="UniProtKB-KW"/>
</dbReference>
<dbReference type="PANTHER" id="PTHR43179:SF12">
    <property type="entry name" value="GALACTOFURANOSYLTRANSFERASE GLFT2"/>
    <property type="match status" value="1"/>
</dbReference>
<feature type="domain" description="Glycosyltransferase 2-like" evidence="4">
    <location>
        <begin position="260"/>
        <end position="386"/>
    </location>
</feature>
<dbReference type="EMBL" id="RJVA01000014">
    <property type="protein sequence ID" value="ROQ90767.1"/>
    <property type="molecule type" value="Genomic_DNA"/>
</dbReference>
<evidence type="ECO:0000256" key="1">
    <source>
        <dbReference type="ARBA" id="ARBA00006739"/>
    </source>
</evidence>
<name>A0A3N1UQE3_9BACT</name>
<evidence type="ECO:0000256" key="2">
    <source>
        <dbReference type="ARBA" id="ARBA00022676"/>
    </source>
</evidence>